<evidence type="ECO:0000313" key="1">
    <source>
        <dbReference type="EMBL" id="MFJ6036537.1"/>
    </source>
</evidence>
<reference evidence="1 2" key="1">
    <citation type="submission" date="2024-10" db="EMBL/GenBank/DDBJ databases">
        <title>The Natural Products Discovery Center: Release of the First 8490 Sequenced Strains for Exploring Actinobacteria Biosynthetic Diversity.</title>
        <authorList>
            <person name="Kalkreuter E."/>
            <person name="Kautsar S.A."/>
            <person name="Yang D."/>
            <person name="Bader C.D."/>
            <person name="Teijaro C.N."/>
            <person name="Fluegel L."/>
            <person name="Davis C.M."/>
            <person name="Simpson J.R."/>
            <person name="Lauterbach L."/>
            <person name="Steele A.D."/>
            <person name="Gui C."/>
            <person name="Meng S."/>
            <person name="Li G."/>
            <person name="Viehrig K."/>
            <person name="Ye F."/>
            <person name="Su P."/>
            <person name="Kiefer A.F."/>
            <person name="Nichols A."/>
            <person name="Cepeda A.J."/>
            <person name="Yan W."/>
            <person name="Fan B."/>
            <person name="Jiang Y."/>
            <person name="Adhikari A."/>
            <person name="Zheng C.-J."/>
            <person name="Schuster L."/>
            <person name="Cowan T.M."/>
            <person name="Smanski M.J."/>
            <person name="Chevrette M.G."/>
            <person name="De Carvalho L.P.S."/>
            <person name="Shen B."/>
        </authorList>
    </citation>
    <scope>NUCLEOTIDE SEQUENCE [LARGE SCALE GENOMIC DNA]</scope>
    <source>
        <strain evidence="1 2">NPDC093086</strain>
    </source>
</reference>
<dbReference type="InterPro" id="IPR054202">
    <property type="entry name" value="DUF6907"/>
</dbReference>
<protein>
    <submittedName>
        <fullName evidence="1">DUF6907 domain-containing protein</fullName>
    </submittedName>
</protein>
<organism evidence="1 2">
    <name type="scientific">Streptomyces ardesiacus</name>
    <dbReference type="NCBI Taxonomy" id="285564"/>
    <lineage>
        <taxon>Bacteria</taxon>
        <taxon>Bacillati</taxon>
        <taxon>Actinomycetota</taxon>
        <taxon>Actinomycetes</taxon>
        <taxon>Kitasatosporales</taxon>
        <taxon>Streptomycetaceae</taxon>
        <taxon>Streptomyces</taxon>
    </lineage>
</organism>
<comment type="caution">
    <text evidence="1">The sequence shown here is derived from an EMBL/GenBank/DDBJ whole genome shotgun (WGS) entry which is preliminary data.</text>
</comment>
<gene>
    <name evidence="1" type="ORF">ACIQFM_09770</name>
</gene>
<dbReference type="Pfam" id="PF21848">
    <property type="entry name" value="DUF6907"/>
    <property type="match status" value="1"/>
</dbReference>
<sequence length="169" mass="18182">MSHLPTTSTARSTHPASALLDEVQVPVAQSAAGTNNAPAVAVRPGYRLVPALVGKSTEPGSILYVECPDWCVVDHVADRNVFIQDISHQGEKATLSLTPTRGEQVPLEVYLSEWPALAEDNGQPRLDVDIDSEVYSYGRTAAMALADQMVAFAEDVRRLAETLPEEAQA</sequence>
<name>A0ABW8H6Y8_9ACTN</name>
<evidence type="ECO:0000313" key="2">
    <source>
        <dbReference type="Proteomes" id="UP001617907"/>
    </source>
</evidence>
<accession>A0ABW8H6Y8</accession>
<dbReference type="RefSeq" id="WP_350890759.1">
    <property type="nucleotide sequence ID" value="NZ_JBEOTR010000011.1"/>
</dbReference>
<dbReference type="Proteomes" id="UP001617907">
    <property type="component" value="Unassembled WGS sequence"/>
</dbReference>
<dbReference type="EMBL" id="JBIVPC010000005">
    <property type="protein sequence ID" value="MFJ6036537.1"/>
    <property type="molecule type" value="Genomic_DNA"/>
</dbReference>
<proteinExistence type="predicted"/>
<keyword evidence="2" id="KW-1185">Reference proteome</keyword>